<keyword evidence="1" id="KW-0472">Membrane</keyword>
<accession>A0A1X9YVA8</accession>
<keyword evidence="1" id="KW-1133">Transmembrane helix</keyword>
<protein>
    <submittedName>
        <fullName evidence="2">Uncharacterized protein</fullName>
    </submittedName>
</protein>
<evidence type="ECO:0000313" key="3">
    <source>
        <dbReference type="Proteomes" id="UP000266292"/>
    </source>
</evidence>
<proteinExistence type="predicted"/>
<name>A0A1X9YVA8_9BACT</name>
<reference evidence="3" key="1">
    <citation type="submission" date="2017-05" db="EMBL/GenBank/DDBJ databases">
        <authorList>
            <person name="Ray J."/>
            <person name="Price M."/>
            <person name="Deutschbauer A."/>
        </authorList>
    </citation>
    <scope>NUCLEOTIDE SEQUENCE [LARGE SCALE GENOMIC DNA]</scope>
    <source>
        <strain evidence="3">DSM 19842</strain>
    </source>
</reference>
<evidence type="ECO:0000313" key="2">
    <source>
        <dbReference type="EMBL" id="ARS36818.1"/>
    </source>
</evidence>
<dbReference type="AlphaFoldDB" id="A0A1X9YVA8"/>
<evidence type="ECO:0000256" key="1">
    <source>
        <dbReference type="SAM" id="Phobius"/>
    </source>
</evidence>
<organism evidence="2 3">
    <name type="scientific">Pontibacter actiniarum</name>
    <dbReference type="NCBI Taxonomy" id="323450"/>
    <lineage>
        <taxon>Bacteria</taxon>
        <taxon>Pseudomonadati</taxon>
        <taxon>Bacteroidota</taxon>
        <taxon>Cytophagia</taxon>
        <taxon>Cytophagales</taxon>
        <taxon>Hymenobacteraceae</taxon>
        <taxon>Pontibacter</taxon>
    </lineage>
</organism>
<feature type="transmembrane region" description="Helical" evidence="1">
    <location>
        <begin position="68"/>
        <end position="90"/>
    </location>
</feature>
<dbReference type="EMBL" id="CP021235">
    <property type="protein sequence ID" value="ARS36818.1"/>
    <property type="molecule type" value="Genomic_DNA"/>
</dbReference>
<dbReference type="Proteomes" id="UP000266292">
    <property type="component" value="Chromosome"/>
</dbReference>
<keyword evidence="1" id="KW-0812">Transmembrane</keyword>
<keyword evidence="3" id="KW-1185">Reference proteome</keyword>
<sequence>MAYMKLSNKILCVIGFAIIVAIASGYASNEAKYYLHHPKASKQEITEAMYKSYLSGKYRERVRSESAFNLQMAFTAGALCIGLGVIVVGVMDGRRIKAANASEGQNRVTLEGCPNREG</sequence>
<gene>
    <name evidence="2" type="ORF">CA264_16080</name>
</gene>
<dbReference type="KEGG" id="pact:CA264_16080"/>